<accession>A0A2T2P7C1</accession>
<gene>
    <name evidence="2" type="ORF">BS50DRAFT_190877</name>
</gene>
<feature type="signal peptide" evidence="1">
    <location>
        <begin position="1"/>
        <end position="15"/>
    </location>
</feature>
<dbReference type="EMBL" id="KZ678129">
    <property type="protein sequence ID" value="PSN73572.1"/>
    <property type="molecule type" value="Genomic_DNA"/>
</dbReference>
<dbReference type="AlphaFoldDB" id="A0A2T2P7C1"/>
<evidence type="ECO:0000313" key="2">
    <source>
        <dbReference type="EMBL" id="PSN73572.1"/>
    </source>
</evidence>
<evidence type="ECO:0000256" key="1">
    <source>
        <dbReference type="SAM" id="SignalP"/>
    </source>
</evidence>
<name>A0A2T2P7C1_CORCC</name>
<proteinExistence type="predicted"/>
<feature type="chain" id="PRO_5015557145" description="Secreted protein" evidence="1">
    <location>
        <begin position="16"/>
        <end position="114"/>
    </location>
</feature>
<keyword evidence="3" id="KW-1185">Reference proteome</keyword>
<sequence>MKRLLIFSLLQNCFCMPLYPDMLLQQFSRSVLKFHKIQSTRIWLCTPTNVLRNKLQLLYAIPTPPWSAIARPTPLCSHLCLLPVACAPPKCFSQPQRQLNDSTYAIEHLQESSR</sequence>
<dbReference type="Proteomes" id="UP000240883">
    <property type="component" value="Unassembled WGS sequence"/>
</dbReference>
<evidence type="ECO:0000313" key="3">
    <source>
        <dbReference type="Proteomes" id="UP000240883"/>
    </source>
</evidence>
<keyword evidence="1" id="KW-0732">Signal</keyword>
<protein>
    <recommendedName>
        <fullName evidence="4">Secreted protein</fullName>
    </recommendedName>
</protein>
<organism evidence="2 3">
    <name type="scientific">Corynespora cassiicola Philippines</name>
    <dbReference type="NCBI Taxonomy" id="1448308"/>
    <lineage>
        <taxon>Eukaryota</taxon>
        <taxon>Fungi</taxon>
        <taxon>Dikarya</taxon>
        <taxon>Ascomycota</taxon>
        <taxon>Pezizomycotina</taxon>
        <taxon>Dothideomycetes</taxon>
        <taxon>Pleosporomycetidae</taxon>
        <taxon>Pleosporales</taxon>
        <taxon>Corynesporascaceae</taxon>
        <taxon>Corynespora</taxon>
    </lineage>
</organism>
<reference evidence="2 3" key="1">
    <citation type="journal article" date="2018" name="Front. Microbiol.">
        <title>Genome-Wide Analysis of Corynespora cassiicola Leaf Fall Disease Putative Effectors.</title>
        <authorList>
            <person name="Lopez D."/>
            <person name="Ribeiro S."/>
            <person name="Label P."/>
            <person name="Fumanal B."/>
            <person name="Venisse J.S."/>
            <person name="Kohler A."/>
            <person name="de Oliveira R.R."/>
            <person name="Labutti K."/>
            <person name="Lipzen A."/>
            <person name="Lail K."/>
            <person name="Bauer D."/>
            <person name="Ohm R.A."/>
            <person name="Barry K.W."/>
            <person name="Spatafora J."/>
            <person name="Grigoriev I.V."/>
            <person name="Martin F.M."/>
            <person name="Pujade-Renaud V."/>
        </authorList>
    </citation>
    <scope>NUCLEOTIDE SEQUENCE [LARGE SCALE GENOMIC DNA]</scope>
    <source>
        <strain evidence="2 3">Philippines</strain>
    </source>
</reference>
<evidence type="ECO:0008006" key="4">
    <source>
        <dbReference type="Google" id="ProtNLM"/>
    </source>
</evidence>